<evidence type="ECO:0000259" key="3">
    <source>
        <dbReference type="Pfam" id="PF13111"/>
    </source>
</evidence>
<dbReference type="InterPro" id="IPR025085">
    <property type="entry name" value="pPIWI_RE_X"/>
</dbReference>
<dbReference type="Proteomes" id="UP000262882">
    <property type="component" value="Unassembled WGS sequence"/>
</dbReference>
<comment type="caution">
    <text evidence="5">The sequence shown here is derived from an EMBL/GenBank/DDBJ whole genome shotgun (WGS) entry which is preliminary data.</text>
</comment>
<protein>
    <submittedName>
        <fullName evidence="5">DUF3893 domain-containing protein</fullName>
    </submittedName>
</protein>
<dbReference type="EMBL" id="QVNQ01000013">
    <property type="protein sequence ID" value="RFS81575.1"/>
    <property type="molecule type" value="Genomic_DNA"/>
</dbReference>
<feature type="compositionally biased region" description="Acidic residues" evidence="1">
    <location>
        <begin position="891"/>
        <end position="900"/>
    </location>
</feature>
<evidence type="ECO:0000259" key="4">
    <source>
        <dbReference type="Pfam" id="PF18157"/>
    </source>
</evidence>
<dbReference type="OrthoDB" id="3199411at2"/>
<feature type="domain" description="pPIWI-RE RNaseH" evidence="2">
    <location>
        <begin position="611"/>
        <end position="884"/>
    </location>
</feature>
<dbReference type="Pfam" id="PF13111">
    <property type="entry name" value="pPIWI_RE_X"/>
    <property type="match status" value="1"/>
</dbReference>
<proteinExistence type="predicted"/>
<feature type="domain" description="pPIWI-RE module N-terminal" evidence="3">
    <location>
        <begin position="2"/>
        <end position="396"/>
    </location>
</feature>
<dbReference type="AlphaFoldDB" id="A0A372G876"/>
<name>A0A372G876_9ACTN</name>
<dbReference type="InterPro" id="IPR024996">
    <property type="entry name" value="RNaseH_pPIWI_RE"/>
</dbReference>
<dbReference type="InterPro" id="IPR040496">
    <property type="entry name" value="MID_pPIWI_RE"/>
</dbReference>
<evidence type="ECO:0000259" key="2">
    <source>
        <dbReference type="Pfam" id="PF13032"/>
    </source>
</evidence>
<organism evidence="5 6">
    <name type="scientific">Actinomadura spongiicola</name>
    <dbReference type="NCBI Taxonomy" id="2303421"/>
    <lineage>
        <taxon>Bacteria</taxon>
        <taxon>Bacillati</taxon>
        <taxon>Actinomycetota</taxon>
        <taxon>Actinomycetes</taxon>
        <taxon>Streptosporangiales</taxon>
        <taxon>Thermomonosporaceae</taxon>
        <taxon>Actinomadura</taxon>
    </lineage>
</organism>
<accession>A0A372G876</accession>
<evidence type="ECO:0000313" key="5">
    <source>
        <dbReference type="EMBL" id="RFS81575.1"/>
    </source>
</evidence>
<feature type="domain" description="Prokaryotic pPIWI-RE MID" evidence="4">
    <location>
        <begin position="461"/>
        <end position="598"/>
    </location>
</feature>
<reference evidence="5 6" key="1">
    <citation type="submission" date="2018-08" db="EMBL/GenBank/DDBJ databases">
        <title>Actinomadura spongicola sp. nov., isolated from marine sponge Leucetta chagosensis.</title>
        <authorList>
            <person name="Li L."/>
            <person name="Lin H.W."/>
        </authorList>
    </citation>
    <scope>NUCLEOTIDE SEQUENCE [LARGE SCALE GENOMIC DNA]</scope>
    <source>
        <strain evidence="5 6">LHW52907</strain>
    </source>
</reference>
<evidence type="ECO:0000313" key="6">
    <source>
        <dbReference type="Proteomes" id="UP000262882"/>
    </source>
</evidence>
<dbReference type="Pfam" id="PF18157">
    <property type="entry name" value="MID_pPIWI_RE"/>
    <property type="match status" value="1"/>
</dbReference>
<feature type="region of interest" description="Disordered" evidence="1">
    <location>
        <begin position="891"/>
        <end position="914"/>
    </location>
</feature>
<sequence length="914" mass="102225">MHTLALPADWEAPIRRLYQHGMTPQQAERRQLIPTKSINQLMRALAPDLLSVDHNATFGTDQPWLYAASPYPTRIINSFVGAWLRDLQQKPEDPESASLLHKTFRLLDASGLTWQPANVDLLEQTTSAGGTSLPASHLYRLLPDVLAARIAAQPAYEHNGKTLQFRQVAGDAKVGGAELMSWPPRTYQSNNKDDDGKKTWYYSAYIRLSLRTVPFSPVPRIHLSTGIRRFVRGQVWMPTEGGVSVYLLPDESLIPDGPTPHRFSVAMMEWNRGTTDWRHGGPQGMLLGVSALDQLPPVDRLVKEADRWIDGPNDDNIAVAVSHHAAMGYHAIGTGLMPSERRRLTEWAEQALAPDFLPVPLLTRSRYSKPAKKQLEKRRSIPKKELPEEKLAAILAENEAISGRNALRRRKHLAEAIDGLPFVAVVLYQTEGMRNRIIQAAERGLDLVSHRVEDGPETWTWRTEEIEVKVHALPIGELAAPLGGDSPPAKGGEHNQQITSRRHAVAAFIKKLKVKMPGAQVAFVELDGKERFAKSKRRADPKYAIRLGLADAGLVSQFFRPLDPDMEPDEAEADAVFRAEAAWLDGLRQTGMRFVPLHSLGDSIPENLNQLAFWLVKRRSDGPTNRAQFTPIAVLLRPGQKCIMGKTADMSEWVPYPQLLRSLTSHISKAELKTAAQQSAATAAFVKKTLSAMRGSPTLVLVRAQNIRYRWPWLLNRGLVQDRIGFDSGPLQRIGLIGKQLRFIRVADSERDETAEWWAPAELLSEKHEGKQRGGIAKGLWVAQDSYHVFYSSADRASTHPVSSEMAKLTSHVNDKGYSEFKPTKNAWNPELLELVVACMQPGDDPEKWAMFVHQQRLCDDYRDVLGLPLALHLAKLADHYALPQEEVETITDTSSEESPSEQLMLDIEPIDHS</sequence>
<dbReference type="Pfam" id="PF13032">
    <property type="entry name" value="RNaseH_pPIWI_RE"/>
    <property type="match status" value="1"/>
</dbReference>
<keyword evidence="6" id="KW-1185">Reference proteome</keyword>
<gene>
    <name evidence="5" type="ORF">D0T12_31255</name>
</gene>
<evidence type="ECO:0000256" key="1">
    <source>
        <dbReference type="SAM" id="MobiDB-lite"/>
    </source>
</evidence>